<dbReference type="RefSeq" id="WP_036525230.1">
    <property type="nucleotide sequence ID" value="NZ_CP017076.1"/>
</dbReference>
<reference evidence="4" key="3">
    <citation type="journal article" date="2017" name="J. Biotechnol.">
        <title>Complete genome sequence of Novosphingobium resinovorum SA1, a versatile xenobiotic-degrading bacterium capable of utilizing sulfanilic acid.</title>
        <authorList>
            <person name="Hegedus B."/>
            <person name="Kos P.B."/>
            <person name="Balint B."/>
            <person name="Maroti G."/>
            <person name="Gan H.M."/>
            <person name="Perei K."/>
            <person name="Rakhely G."/>
        </authorList>
    </citation>
    <scope>NUCLEOTIDE SEQUENCE [LARGE SCALE GENOMIC DNA]</scope>
    <source>
        <strain evidence="4">SA1</strain>
    </source>
</reference>
<evidence type="ECO:0000313" key="3">
    <source>
        <dbReference type="Proteomes" id="UP000024329"/>
    </source>
</evidence>
<geneLocation type="plasmid" evidence="1 4">
    <name>pSA1</name>
</geneLocation>
<dbReference type="EMBL" id="CP017076">
    <property type="protein sequence ID" value="AOR78903.1"/>
    <property type="molecule type" value="Genomic_DNA"/>
</dbReference>
<keyword evidence="1" id="KW-0614">Plasmid</keyword>
<reference evidence="1" key="2">
    <citation type="submission" date="2016-08" db="EMBL/GenBank/DDBJ databases">
        <authorList>
            <person name="Seilhamer J.J."/>
        </authorList>
    </citation>
    <scope>NUCLEOTIDE SEQUENCE [LARGE SCALE GENOMIC DNA]</scope>
    <source>
        <strain evidence="1">SA1</strain>
        <plasmid evidence="1">pSA1</plasmid>
    </source>
</reference>
<evidence type="ECO:0000313" key="4">
    <source>
        <dbReference type="Proteomes" id="UP000094626"/>
    </source>
</evidence>
<organism evidence="2 3">
    <name type="scientific">Novosphingobium resinovorum</name>
    <dbReference type="NCBI Taxonomy" id="158500"/>
    <lineage>
        <taxon>Bacteria</taxon>
        <taxon>Pseudomonadati</taxon>
        <taxon>Pseudomonadota</taxon>
        <taxon>Alphaproteobacteria</taxon>
        <taxon>Sphingomonadales</taxon>
        <taxon>Sphingomonadaceae</taxon>
        <taxon>Novosphingobium</taxon>
    </lineage>
</organism>
<dbReference type="Proteomes" id="UP000094626">
    <property type="component" value="Plasmid pSA1"/>
</dbReference>
<evidence type="ECO:0000313" key="1">
    <source>
        <dbReference type="EMBL" id="AOR78903.1"/>
    </source>
</evidence>
<protein>
    <submittedName>
        <fullName evidence="2">Uncharacterized protein</fullName>
    </submittedName>
</protein>
<keyword evidence="4" id="KW-1185">Reference proteome</keyword>
<dbReference type="PATRIC" id="fig|158500.4.peg.1889"/>
<name>A0A031K132_9SPHN</name>
<proteinExistence type="predicted"/>
<dbReference type="EMBL" id="JFYZ01000005">
    <property type="protein sequence ID" value="EZP82920.1"/>
    <property type="molecule type" value="Genomic_DNA"/>
</dbReference>
<gene>
    <name evidence="1" type="ORF">BES08_18515</name>
    <name evidence="2" type="ORF">BV97_01844</name>
</gene>
<dbReference type="eggNOG" id="ENOG5031C1X">
    <property type="taxonomic scope" value="Bacteria"/>
</dbReference>
<dbReference type="AlphaFoldDB" id="A0A031K132"/>
<dbReference type="KEGG" id="nre:BES08_18515"/>
<dbReference type="OrthoDB" id="4761345at2"/>
<dbReference type="Proteomes" id="UP000024329">
    <property type="component" value="Unassembled WGS sequence"/>
</dbReference>
<reference evidence="2 3" key="1">
    <citation type="submission" date="2014-03" db="EMBL/GenBank/DDBJ databases">
        <title>Whole genome sequence of Novosphingobium resinovorum KF1.</title>
        <authorList>
            <person name="Gan H.M."/>
            <person name="Gan H.Y."/>
            <person name="Chew T.H."/>
            <person name="Savka M.A."/>
        </authorList>
    </citation>
    <scope>NUCLEOTIDE SEQUENCE [LARGE SCALE GENOMIC DNA]</scope>
    <source>
        <strain evidence="2 3">KF1</strain>
    </source>
</reference>
<evidence type="ECO:0000313" key="2">
    <source>
        <dbReference type="EMBL" id="EZP82920.1"/>
    </source>
</evidence>
<accession>A0A031K132</accession>
<sequence>MTPDIDLRIASMVRAMEDVVRPAIDPLNSLAAEQAALIVGHLRLLAIQWNKAESYARTCLADIEATLEGLAPSGGPATRAAAAELAEARVADGPAEAHYKALMRATDSLVRAAARDGEPAFREALHRGVLAFSTRQSLRDRSWFAASGFDLNPAELHSIADLTMETAR</sequence>